<dbReference type="OrthoDB" id="3364175at2759"/>
<keyword evidence="7" id="KW-0010">Activator</keyword>
<evidence type="ECO:0000256" key="11">
    <source>
        <dbReference type="SAM" id="MobiDB-lite"/>
    </source>
</evidence>
<feature type="non-terminal residue" evidence="14">
    <location>
        <position position="1"/>
    </location>
</feature>
<feature type="transmembrane region" description="Helical" evidence="12">
    <location>
        <begin position="723"/>
        <end position="743"/>
    </location>
</feature>
<feature type="compositionally biased region" description="Polar residues" evidence="11">
    <location>
        <begin position="198"/>
        <end position="208"/>
    </location>
</feature>
<dbReference type="SUPFAM" id="SSF57701">
    <property type="entry name" value="Zn2/Cys6 DNA-binding domain"/>
    <property type="match status" value="1"/>
</dbReference>
<dbReference type="Gene3D" id="1.20.5.170">
    <property type="match status" value="1"/>
</dbReference>
<dbReference type="GO" id="GO:0005634">
    <property type="term" value="C:nucleus"/>
    <property type="evidence" value="ECO:0007669"/>
    <property type="project" value="UniProtKB-SubCell"/>
</dbReference>
<dbReference type="InterPro" id="IPR007219">
    <property type="entry name" value="XnlR_reg_dom"/>
</dbReference>
<keyword evidence="8" id="KW-0804">Transcription</keyword>
<dbReference type="Proteomes" id="UP000094801">
    <property type="component" value="Unassembled WGS sequence"/>
</dbReference>
<accession>A0A1E4SYP1</accession>
<dbReference type="Pfam" id="PF04082">
    <property type="entry name" value="Fungal_trans"/>
    <property type="match status" value="1"/>
</dbReference>
<evidence type="ECO:0000256" key="1">
    <source>
        <dbReference type="ARBA" id="ARBA00004123"/>
    </source>
</evidence>
<dbReference type="GO" id="GO:0000981">
    <property type="term" value="F:DNA-binding transcription factor activity, RNA polymerase II-specific"/>
    <property type="evidence" value="ECO:0007669"/>
    <property type="project" value="InterPro"/>
</dbReference>
<dbReference type="InterPro" id="IPR051127">
    <property type="entry name" value="Fungal_SecMet_Regulators"/>
</dbReference>
<dbReference type="SMART" id="SM00066">
    <property type="entry name" value="GAL4"/>
    <property type="match status" value="1"/>
</dbReference>
<proteinExistence type="predicted"/>
<dbReference type="GO" id="GO:0000978">
    <property type="term" value="F:RNA polymerase II cis-regulatory region sequence-specific DNA binding"/>
    <property type="evidence" value="ECO:0007669"/>
    <property type="project" value="TreeGrafter"/>
</dbReference>
<keyword evidence="6" id="KW-0299">Galactose metabolism</keyword>
<feature type="domain" description="Zn(2)-C6 fungal-type" evidence="13">
    <location>
        <begin position="4"/>
        <end position="34"/>
    </location>
</feature>
<dbReference type="GO" id="GO:0006012">
    <property type="term" value="P:galactose metabolic process"/>
    <property type="evidence" value="ECO:0007669"/>
    <property type="project" value="UniProtKB-KW"/>
</dbReference>
<keyword evidence="12" id="KW-0812">Transmembrane</keyword>
<feature type="non-terminal residue" evidence="14">
    <location>
        <position position="788"/>
    </location>
</feature>
<keyword evidence="2" id="KW-0479">Metal-binding</keyword>
<gene>
    <name evidence="14" type="ORF">CANARDRAFT_186355</name>
</gene>
<sequence length="788" mass="89747">IEQACDSCRKRKLKCSKEYPKCSKCIVHGWDCIYSPRTVRSPLTRAHLTKVENKVKQLESLFKKLLPNENLDNLLSSGGANIKSSSIQAISSNNSLINSPNLQSINSNLISLNNSPSNSSSSTSSSSTSNSNPISPNVEKRSMSHMPQLPDEYLTNDTNNTNFDWSEDDDEPELIQYSNQTPVESSSSSPLSSTNSLNDNMKNSTGSIDYSHHHPHHHHHPHINRTTSSSLSTSPYLHATTDGMGVNPTTKSGFLGAGSSSTFLRVMKIDKIEEDNDEDVVMDELDLSANTGEPERMNSYIKKEIVDGFKQGLNNMEQKKNVEELKQRLNSRFTQEQFILSYFKYYHTSYPFIHKETFIKYFNNQLPIKNETHWQSLLNTVLALGCWCLNGDNGNLDLFYYQRAKKNLRTGGNVFESGNLMLLSTLILLSNYTQKRNKPNTGWNYLGLAVRMAMSLGLYKEFHKSTNSNSNLNSNSISTPNDESINKNEILNLEIKRRLWWGLYIFDVGASITFVRPINLPAIDVIDVKLVSNINDDELNRLTMKDNGIYQLTEQMLNKPYPTIYSAMIAQTKLTLLTTPFYSKMISKPPPTLKECLDMNLKLVNFINELPPYFLENDSLARLQFFKLTPPNLYTTDTTKLPEWFNLSRFRLIWRYKNLQIVLFRPFIWQRIVSVTNTKIQQQDLQSEEAKEGRRICLTAASETISSVDRFVTDDPTKLSIIAVWYATYFLFQAVLIPIACLCSEPNSNHAIKWKQDIALAKSSLEIMAKYNSLSGKFIKVINRLLNE</sequence>
<dbReference type="CDD" id="cd12148">
    <property type="entry name" value="fungal_TF_MHR"/>
    <property type="match status" value="1"/>
</dbReference>
<keyword evidence="5" id="KW-0238">DNA-binding</keyword>
<dbReference type="AlphaFoldDB" id="A0A1E4SYP1"/>
<reference evidence="15" key="1">
    <citation type="submission" date="2016-04" db="EMBL/GenBank/DDBJ databases">
        <title>Comparative genomics of biotechnologically important yeasts.</title>
        <authorList>
            <consortium name="DOE Joint Genome Institute"/>
            <person name="Riley R."/>
            <person name="Haridas S."/>
            <person name="Wolfe K.H."/>
            <person name="Lopes M.R."/>
            <person name="Hittinger C.T."/>
            <person name="Goker M."/>
            <person name="Salamov A."/>
            <person name="Wisecaver J."/>
            <person name="Long T.M."/>
            <person name="Aerts A.L."/>
            <person name="Barry K."/>
            <person name="Choi C."/>
            <person name="Clum A."/>
            <person name="Coughlan A.Y."/>
            <person name="Deshpande S."/>
            <person name="Douglass A.P."/>
            <person name="Hanson S.J."/>
            <person name="Klenk H.-P."/>
            <person name="Labutti K."/>
            <person name="Lapidus A."/>
            <person name="Lindquist E."/>
            <person name="Lipzen A."/>
            <person name="Meier-Kolthoff J.P."/>
            <person name="Ohm R.A."/>
            <person name="Otillar R.P."/>
            <person name="Pangilinan J."/>
            <person name="Peng Y."/>
            <person name="Rokas A."/>
            <person name="Rosa C.A."/>
            <person name="Scheuner C."/>
            <person name="Sibirny A.A."/>
            <person name="Slot J.C."/>
            <person name="Stielow J.B."/>
            <person name="Sun H."/>
            <person name="Kurtzman C.P."/>
            <person name="Blackwell M."/>
            <person name="Grigoriev I.V."/>
            <person name="Jeffries T.W."/>
        </authorList>
    </citation>
    <scope>NUCLEOTIDE SEQUENCE [LARGE SCALE GENOMIC DNA]</scope>
    <source>
        <strain evidence="15">NRRL YB-2248</strain>
    </source>
</reference>
<dbReference type="Gene3D" id="4.10.240.10">
    <property type="entry name" value="Zn(2)-C6 fungal-type DNA-binding domain"/>
    <property type="match status" value="1"/>
</dbReference>
<evidence type="ECO:0000313" key="15">
    <source>
        <dbReference type="Proteomes" id="UP000094801"/>
    </source>
</evidence>
<dbReference type="InterPro" id="IPR005600">
    <property type="entry name" value="Gal4_dimer_dom"/>
</dbReference>
<dbReference type="GO" id="GO:0006351">
    <property type="term" value="P:DNA-templated transcription"/>
    <property type="evidence" value="ECO:0007669"/>
    <property type="project" value="InterPro"/>
</dbReference>
<dbReference type="CDD" id="cd00067">
    <property type="entry name" value="GAL4"/>
    <property type="match status" value="1"/>
</dbReference>
<dbReference type="FunFam" id="4.10.240.10:FF:000009">
    <property type="entry name" value="C6 transcription factor (Gal4)"/>
    <property type="match status" value="1"/>
</dbReference>
<dbReference type="CDD" id="cd14654">
    <property type="entry name" value="ZIP_Gal4"/>
    <property type="match status" value="1"/>
</dbReference>
<dbReference type="GO" id="GO:0008270">
    <property type="term" value="F:zinc ion binding"/>
    <property type="evidence" value="ECO:0007669"/>
    <property type="project" value="InterPro"/>
</dbReference>
<dbReference type="GO" id="GO:0000435">
    <property type="term" value="P:positive regulation of transcription from RNA polymerase II promoter by galactose"/>
    <property type="evidence" value="ECO:0007669"/>
    <property type="project" value="TreeGrafter"/>
</dbReference>
<evidence type="ECO:0000256" key="2">
    <source>
        <dbReference type="ARBA" id="ARBA00022723"/>
    </source>
</evidence>
<keyword evidence="4" id="KW-0805">Transcription regulation</keyword>
<dbReference type="PANTHER" id="PTHR47424:SF2">
    <property type="entry name" value="TRANSCRIPTION FACTOR DOMAIN-CONTAINING PROTEIN-RELATED"/>
    <property type="match status" value="1"/>
</dbReference>
<evidence type="ECO:0000256" key="6">
    <source>
        <dbReference type="ARBA" id="ARBA00023144"/>
    </source>
</evidence>
<keyword evidence="3" id="KW-0862">Zinc</keyword>
<keyword evidence="12" id="KW-1133">Transmembrane helix</keyword>
<evidence type="ECO:0000256" key="5">
    <source>
        <dbReference type="ARBA" id="ARBA00023125"/>
    </source>
</evidence>
<dbReference type="InterPro" id="IPR036864">
    <property type="entry name" value="Zn2-C6_fun-type_DNA-bd_sf"/>
</dbReference>
<dbReference type="SMART" id="SM00906">
    <property type="entry name" value="Fungal_trans"/>
    <property type="match status" value="1"/>
</dbReference>
<keyword evidence="12" id="KW-0472">Membrane</keyword>
<evidence type="ECO:0000256" key="3">
    <source>
        <dbReference type="ARBA" id="ARBA00022833"/>
    </source>
</evidence>
<evidence type="ECO:0000259" key="13">
    <source>
        <dbReference type="PROSITE" id="PS50048"/>
    </source>
</evidence>
<evidence type="ECO:0000313" key="14">
    <source>
        <dbReference type="EMBL" id="ODV84600.1"/>
    </source>
</evidence>
<feature type="compositionally biased region" description="Low complexity" evidence="11">
    <location>
        <begin position="113"/>
        <end position="137"/>
    </location>
</feature>
<keyword evidence="9" id="KW-0539">Nucleus</keyword>
<dbReference type="Pfam" id="PF03902">
    <property type="entry name" value="Gal4_dimer"/>
    <property type="match status" value="1"/>
</dbReference>
<keyword evidence="15" id="KW-1185">Reference proteome</keyword>
<evidence type="ECO:0000256" key="12">
    <source>
        <dbReference type="SAM" id="Phobius"/>
    </source>
</evidence>
<feature type="compositionally biased region" description="Polar residues" evidence="11">
    <location>
        <begin position="155"/>
        <end position="164"/>
    </location>
</feature>
<feature type="region of interest" description="Disordered" evidence="11">
    <location>
        <begin position="113"/>
        <end position="245"/>
    </location>
</feature>
<dbReference type="PANTHER" id="PTHR47424">
    <property type="entry name" value="REGULATORY PROTEIN GAL4"/>
    <property type="match status" value="1"/>
</dbReference>
<dbReference type="EMBL" id="KV453856">
    <property type="protein sequence ID" value="ODV84600.1"/>
    <property type="molecule type" value="Genomic_DNA"/>
</dbReference>
<comment type="subcellular location">
    <subcellularLocation>
        <location evidence="1">Nucleus</location>
    </subcellularLocation>
</comment>
<feature type="compositionally biased region" description="Basic residues" evidence="11">
    <location>
        <begin position="213"/>
        <end position="223"/>
    </location>
</feature>
<organism evidence="14 15">
    <name type="scientific">[Candida] arabinofermentans NRRL YB-2248</name>
    <dbReference type="NCBI Taxonomy" id="983967"/>
    <lineage>
        <taxon>Eukaryota</taxon>
        <taxon>Fungi</taxon>
        <taxon>Dikarya</taxon>
        <taxon>Ascomycota</taxon>
        <taxon>Saccharomycotina</taxon>
        <taxon>Pichiomycetes</taxon>
        <taxon>Pichiales</taxon>
        <taxon>Pichiaceae</taxon>
        <taxon>Ogataea</taxon>
        <taxon>Ogataea/Candida clade</taxon>
    </lineage>
</organism>
<name>A0A1E4SYP1_9ASCO</name>
<evidence type="ECO:0000256" key="8">
    <source>
        <dbReference type="ARBA" id="ARBA00023163"/>
    </source>
</evidence>
<evidence type="ECO:0000256" key="7">
    <source>
        <dbReference type="ARBA" id="ARBA00023159"/>
    </source>
</evidence>
<dbReference type="PROSITE" id="PS00463">
    <property type="entry name" value="ZN2_CY6_FUNGAL_1"/>
    <property type="match status" value="1"/>
</dbReference>
<keyword evidence="10" id="KW-0119">Carbohydrate metabolism</keyword>
<dbReference type="STRING" id="983967.A0A1E4SYP1"/>
<feature type="compositionally biased region" description="Low complexity" evidence="11">
    <location>
        <begin position="178"/>
        <end position="197"/>
    </location>
</feature>
<dbReference type="PROSITE" id="PS50048">
    <property type="entry name" value="ZN2_CY6_FUNGAL_2"/>
    <property type="match status" value="1"/>
</dbReference>
<protein>
    <recommendedName>
        <fullName evidence="13">Zn(2)-C6 fungal-type domain-containing protein</fullName>
    </recommendedName>
</protein>
<evidence type="ECO:0000256" key="4">
    <source>
        <dbReference type="ARBA" id="ARBA00023015"/>
    </source>
</evidence>
<evidence type="ECO:0000256" key="9">
    <source>
        <dbReference type="ARBA" id="ARBA00023242"/>
    </source>
</evidence>
<evidence type="ECO:0000256" key="10">
    <source>
        <dbReference type="ARBA" id="ARBA00023277"/>
    </source>
</evidence>
<dbReference type="InterPro" id="IPR001138">
    <property type="entry name" value="Zn2Cys6_DnaBD"/>
</dbReference>
<dbReference type="Pfam" id="PF00172">
    <property type="entry name" value="Zn_clus"/>
    <property type="match status" value="1"/>
</dbReference>